<name>A0A8J1T5R5_OWEFU</name>
<dbReference type="OrthoDB" id="200954at2759"/>
<protein>
    <submittedName>
        <fullName evidence="7">Uncharacterized protein</fullName>
    </submittedName>
</protein>
<keyword evidence="3 6" id="KW-1133">Transmembrane helix</keyword>
<feature type="region of interest" description="Disordered" evidence="5">
    <location>
        <begin position="81"/>
        <end position="174"/>
    </location>
</feature>
<feature type="transmembrane region" description="Helical" evidence="6">
    <location>
        <begin position="308"/>
        <end position="324"/>
    </location>
</feature>
<accession>A0A8J1T5R5</accession>
<evidence type="ECO:0000256" key="4">
    <source>
        <dbReference type="ARBA" id="ARBA00023136"/>
    </source>
</evidence>
<dbReference type="GO" id="GO:0016020">
    <property type="term" value="C:membrane"/>
    <property type="evidence" value="ECO:0007669"/>
    <property type="project" value="UniProtKB-SubCell"/>
</dbReference>
<evidence type="ECO:0000313" key="7">
    <source>
        <dbReference type="EMBL" id="CAH1784629.1"/>
    </source>
</evidence>
<keyword evidence="4 6" id="KW-0472">Membrane</keyword>
<dbReference type="GO" id="GO:0005385">
    <property type="term" value="F:zinc ion transmembrane transporter activity"/>
    <property type="evidence" value="ECO:0007669"/>
    <property type="project" value="TreeGrafter"/>
</dbReference>
<feature type="transmembrane region" description="Helical" evidence="6">
    <location>
        <begin position="274"/>
        <end position="296"/>
    </location>
</feature>
<comment type="subcellular location">
    <subcellularLocation>
        <location evidence="1">Membrane</location>
        <topology evidence="1">Multi-pass membrane protein</topology>
    </subcellularLocation>
</comment>
<evidence type="ECO:0000313" key="8">
    <source>
        <dbReference type="Proteomes" id="UP000749559"/>
    </source>
</evidence>
<proteinExistence type="predicted"/>
<dbReference type="EMBL" id="CAIIXF020000005">
    <property type="protein sequence ID" value="CAH1784629.1"/>
    <property type="molecule type" value="Genomic_DNA"/>
</dbReference>
<sequence>MFQRAAAASRLKLLLSFAVGGLLGDVFLHLLPEAWEHIDRDRDGMHWGQMKIGLWVLTGILSFLIIEKIFAKEGEFDALEDECDEEEDTEIINNEKTNNNKNLKSNNSQIKSSYNLRQRPPIHNGTDSTSNRTKSTSNSTNSTSNGTNSTSNGTIEGIKTQKTKDGQNTQNPDSQIKVSGWLNLAANVIDNFTHGLAVAGSFSISTKVGMTTTFAILIHEVPHEVGDFAILLRSGFDRWKAAKAQLLTASGGVLGAITALAADSVQSAGDNTAWILPFTSGGFMYIALVTVVPDLLQEKHRGESLKQIFMMVLGIAIMAVVSFYH</sequence>
<gene>
    <name evidence="7" type="ORF">OFUS_LOCUS10789</name>
</gene>
<dbReference type="Proteomes" id="UP000749559">
    <property type="component" value="Unassembled WGS sequence"/>
</dbReference>
<comment type="caution">
    <text evidence="7">The sequence shown here is derived from an EMBL/GenBank/DDBJ whole genome shotgun (WGS) entry which is preliminary data.</text>
</comment>
<keyword evidence="8" id="KW-1185">Reference proteome</keyword>
<evidence type="ECO:0000256" key="5">
    <source>
        <dbReference type="SAM" id="MobiDB-lite"/>
    </source>
</evidence>
<evidence type="ECO:0000256" key="6">
    <source>
        <dbReference type="SAM" id="Phobius"/>
    </source>
</evidence>
<feature type="compositionally biased region" description="Low complexity" evidence="5">
    <location>
        <begin position="126"/>
        <end position="154"/>
    </location>
</feature>
<dbReference type="PANTHER" id="PTHR16950:SF16">
    <property type="entry name" value="ZINC TRANSPORTER ZIP13"/>
    <property type="match status" value="1"/>
</dbReference>
<evidence type="ECO:0000256" key="1">
    <source>
        <dbReference type="ARBA" id="ARBA00004141"/>
    </source>
</evidence>
<dbReference type="PANTHER" id="PTHR16950">
    <property type="entry name" value="ZINC TRANSPORTER SLC39A7 HISTIDINE-RICH MEMBRANE PROTEIN KE4"/>
    <property type="match status" value="1"/>
</dbReference>
<reference evidence="7" key="1">
    <citation type="submission" date="2022-03" db="EMBL/GenBank/DDBJ databases">
        <authorList>
            <person name="Martin C."/>
        </authorList>
    </citation>
    <scope>NUCLEOTIDE SEQUENCE</scope>
</reference>
<dbReference type="AlphaFoldDB" id="A0A8J1T5R5"/>
<dbReference type="InterPro" id="IPR003689">
    <property type="entry name" value="ZIP"/>
</dbReference>
<feature type="transmembrane region" description="Helical" evidence="6">
    <location>
        <begin position="52"/>
        <end position="70"/>
    </location>
</feature>
<evidence type="ECO:0000256" key="3">
    <source>
        <dbReference type="ARBA" id="ARBA00022989"/>
    </source>
</evidence>
<organism evidence="7 8">
    <name type="scientific">Owenia fusiformis</name>
    <name type="common">Polychaete worm</name>
    <dbReference type="NCBI Taxonomy" id="6347"/>
    <lineage>
        <taxon>Eukaryota</taxon>
        <taxon>Metazoa</taxon>
        <taxon>Spiralia</taxon>
        <taxon>Lophotrochozoa</taxon>
        <taxon>Annelida</taxon>
        <taxon>Polychaeta</taxon>
        <taxon>Sedentaria</taxon>
        <taxon>Canalipalpata</taxon>
        <taxon>Sabellida</taxon>
        <taxon>Oweniida</taxon>
        <taxon>Oweniidae</taxon>
        <taxon>Owenia</taxon>
    </lineage>
</organism>
<feature type="compositionally biased region" description="Low complexity" evidence="5">
    <location>
        <begin position="91"/>
        <end position="108"/>
    </location>
</feature>
<evidence type="ECO:0000256" key="2">
    <source>
        <dbReference type="ARBA" id="ARBA00022692"/>
    </source>
</evidence>
<feature type="compositionally biased region" description="Acidic residues" evidence="5">
    <location>
        <begin position="81"/>
        <end position="90"/>
    </location>
</feature>
<dbReference type="GO" id="GO:0006882">
    <property type="term" value="P:intracellular zinc ion homeostasis"/>
    <property type="evidence" value="ECO:0007669"/>
    <property type="project" value="TreeGrafter"/>
</dbReference>
<keyword evidence="2 6" id="KW-0812">Transmembrane</keyword>
<dbReference type="Pfam" id="PF02535">
    <property type="entry name" value="Zip"/>
    <property type="match status" value="1"/>
</dbReference>